<dbReference type="InterPro" id="IPR005583">
    <property type="entry name" value="YaaA"/>
</dbReference>
<dbReference type="RefSeq" id="WP_286355615.1">
    <property type="nucleotide sequence ID" value="NZ_AP027079.1"/>
</dbReference>
<protein>
    <submittedName>
        <fullName evidence="1">UPF0246 protein Cgl1995/cg2186</fullName>
    </submittedName>
</protein>
<gene>
    <name evidence="1" type="ORF">GETHOR_10840</name>
</gene>
<sequence length="240" mass="26084">MKDAPIILLAPSEDKAPGGTPARLAETPAQRWVRERLVALAKKNDPEVLRKVFDVKELALAKARAEALALGGVVPVLPALARYTGVAFQALDAATLPPETWAQVFVLSNLRGLVRGDEPVPPYKLKAGAIPGLRAHWREALPAQLAAIPAGPLWELLPGDGADLLKSWVRPRHTVEIFDARGRAISHFSKKYRGLVARWILAHRQGDPRKVLKGRISGCQWAGADENDRGGLALRLLVES</sequence>
<evidence type="ECO:0000313" key="1">
    <source>
        <dbReference type="EMBL" id="BDU68983.1"/>
    </source>
</evidence>
<organism evidence="1 2">
    <name type="scientific">Geothrix oryzae</name>
    <dbReference type="NCBI Taxonomy" id="2927975"/>
    <lineage>
        <taxon>Bacteria</taxon>
        <taxon>Pseudomonadati</taxon>
        <taxon>Acidobacteriota</taxon>
        <taxon>Holophagae</taxon>
        <taxon>Holophagales</taxon>
        <taxon>Holophagaceae</taxon>
        <taxon>Geothrix</taxon>
    </lineage>
</organism>
<dbReference type="EMBL" id="AP027079">
    <property type="protein sequence ID" value="BDU68983.1"/>
    <property type="molecule type" value="Genomic_DNA"/>
</dbReference>
<proteinExistence type="predicted"/>
<evidence type="ECO:0000313" key="2">
    <source>
        <dbReference type="Proteomes" id="UP001242010"/>
    </source>
</evidence>
<dbReference type="Pfam" id="PF03883">
    <property type="entry name" value="H2O2_YaaD"/>
    <property type="match status" value="1"/>
</dbReference>
<keyword evidence="2" id="KW-1185">Reference proteome</keyword>
<accession>A0ABN6UW90</accession>
<name>A0ABN6UW90_9BACT</name>
<dbReference type="Proteomes" id="UP001242010">
    <property type="component" value="Chromosome"/>
</dbReference>
<reference evidence="2" key="1">
    <citation type="journal article" date="2023" name="Int. J. Syst. Evol. Microbiol.">
        <title>Mesoterricola silvestris gen. nov., sp. nov., Mesoterricola sediminis sp. nov., Geothrix oryzae sp. nov., Geothrix edaphica sp. nov., Geothrix rubra sp. nov., and Geothrix limicola sp. nov., six novel members of Acidobacteriota isolated from soils.</title>
        <authorList>
            <person name="Itoh H."/>
            <person name="Sugisawa Y."/>
            <person name="Mise K."/>
            <person name="Xu Z."/>
            <person name="Kuniyasu M."/>
            <person name="Ushijima N."/>
            <person name="Kawano K."/>
            <person name="Kobayashi E."/>
            <person name="Shiratori Y."/>
            <person name="Masuda Y."/>
            <person name="Senoo K."/>
        </authorList>
    </citation>
    <scope>NUCLEOTIDE SEQUENCE [LARGE SCALE GENOMIC DNA]</scope>
    <source>
        <strain evidence="2">Red222</strain>
    </source>
</reference>